<dbReference type="EMBL" id="BMHI01000002">
    <property type="protein sequence ID" value="GGB25867.1"/>
    <property type="molecule type" value="Genomic_DNA"/>
</dbReference>
<keyword evidence="4" id="KW-1185">Reference proteome</keyword>
<sequence>MFGRRKKKAPQQPMQQVDDGGWDFDRLTPQERDDRAGHWPEEVDEALRFARDVVSSGFHDQAGVREALRDTYDTLAPDRVSVDAIADQAWSERLAEQATWSGPGDHDKVAGVFASLADRGIVARMNFACCQHCGHGEIRDEVDDPSAWRGYTFFHAQDAEGLGDEPARLWLAFGAFDRSDATELAVATDVAEELRAAGLRVEWDGTTSARIQIVDLHWRKPLPTA</sequence>
<dbReference type="InterPro" id="IPR054186">
    <property type="entry name" value="DUF6891"/>
</dbReference>
<accession>A0A916T2L8</accession>
<evidence type="ECO:0000256" key="1">
    <source>
        <dbReference type="SAM" id="MobiDB-lite"/>
    </source>
</evidence>
<comment type="caution">
    <text evidence="3">The sequence shown here is derived from an EMBL/GenBank/DDBJ whole genome shotgun (WGS) entry which is preliminary data.</text>
</comment>
<protein>
    <recommendedName>
        <fullName evidence="2">DUF6891 domain-containing protein</fullName>
    </recommendedName>
</protein>
<dbReference type="AlphaFoldDB" id="A0A916T2L8"/>
<organism evidence="3 4">
    <name type="scientific">Flexivirga endophytica</name>
    <dbReference type="NCBI Taxonomy" id="1849103"/>
    <lineage>
        <taxon>Bacteria</taxon>
        <taxon>Bacillati</taxon>
        <taxon>Actinomycetota</taxon>
        <taxon>Actinomycetes</taxon>
        <taxon>Micrococcales</taxon>
        <taxon>Dermacoccaceae</taxon>
        <taxon>Flexivirga</taxon>
    </lineage>
</organism>
<proteinExistence type="predicted"/>
<dbReference type="RefSeq" id="WP_188836337.1">
    <property type="nucleotide sequence ID" value="NZ_BMHI01000002.1"/>
</dbReference>
<reference evidence="3" key="1">
    <citation type="journal article" date="2014" name="Int. J. Syst. Evol. Microbiol.">
        <title>Complete genome sequence of Corynebacterium casei LMG S-19264T (=DSM 44701T), isolated from a smear-ripened cheese.</title>
        <authorList>
            <consortium name="US DOE Joint Genome Institute (JGI-PGF)"/>
            <person name="Walter F."/>
            <person name="Albersmeier A."/>
            <person name="Kalinowski J."/>
            <person name="Ruckert C."/>
        </authorList>
    </citation>
    <scope>NUCLEOTIDE SEQUENCE</scope>
    <source>
        <strain evidence="3">CGMCC 1.15085</strain>
    </source>
</reference>
<feature type="compositionally biased region" description="Basic and acidic residues" evidence="1">
    <location>
        <begin position="23"/>
        <end position="37"/>
    </location>
</feature>
<evidence type="ECO:0000313" key="3">
    <source>
        <dbReference type="EMBL" id="GGB25867.1"/>
    </source>
</evidence>
<name>A0A916T2L8_9MICO</name>
<evidence type="ECO:0000259" key="2">
    <source>
        <dbReference type="Pfam" id="PF21831"/>
    </source>
</evidence>
<dbReference type="Proteomes" id="UP000636793">
    <property type="component" value="Unassembled WGS sequence"/>
</dbReference>
<gene>
    <name evidence="3" type="ORF">GCM10011492_15020</name>
</gene>
<dbReference type="Pfam" id="PF21831">
    <property type="entry name" value="DUF6891"/>
    <property type="match status" value="1"/>
</dbReference>
<feature type="domain" description="DUF6891" evidence="2">
    <location>
        <begin position="42"/>
        <end position="220"/>
    </location>
</feature>
<evidence type="ECO:0000313" key="4">
    <source>
        <dbReference type="Proteomes" id="UP000636793"/>
    </source>
</evidence>
<feature type="region of interest" description="Disordered" evidence="1">
    <location>
        <begin position="1"/>
        <end position="37"/>
    </location>
</feature>
<reference evidence="3" key="2">
    <citation type="submission" date="2020-09" db="EMBL/GenBank/DDBJ databases">
        <authorList>
            <person name="Sun Q."/>
            <person name="Zhou Y."/>
        </authorList>
    </citation>
    <scope>NUCLEOTIDE SEQUENCE</scope>
    <source>
        <strain evidence="3">CGMCC 1.15085</strain>
    </source>
</reference>